<evidence type="ECO:0000256" key="1">
    <source>
        <dbReference type="SAM" id="MobiDB-lite"/>
    </source>
</evidence>
<evidence type="ECO:0000313" key="2">
    <source>
        <dbReference type="EMBL" id="MBB5939055.1"/>
    </source>
</evidence>
<evidence type="ECO:0000313" key="3">
    <source>
        <dbReference type="Proteomes" id="UP000588098"/>
    </source>
</evidence>
<feature type="compositionally biased region" description="Low complexity" evidence="1">
    <location>
        <begin position="288"/>
        <end position="302"/>
    </location>
</feature>
<feature type="compositionally biased region" description="Low complexity" evidence="1">
    <location>
        <begin position="341"/>
        <end position="351"/>
    </location>
</feature>
<proteinExistence type="predicted"/>
<accession>A0A7W9QEZ9</accession>
<reference evidence="2 3" key="1">
    <citation type="submission" date="2020-08" db="EMBL/GenBank/DDBJ databases">
        <title>Genomic Encyclopedia of Type Strains, Phase III (KMG-III): the genomes of soil and plant-associated and newly described type strains.</title>
        <authorList>
            <person name="Whitman W."/>
        </authorList>
    </citation>
    <scope>NUCLEOTIDE SEQUENCE [LARGE SCALE GENOMIC DNA]</scope>
    <source>
        <strain evidence="2 3">CECT 8305</strain>
    </source>
</reference>
<dbReference type="Proteomes" id="UP000588098">
    <property type="component" value="Unassembled WGS sequence"/>
</dbReference>
<protein>
    <submittedName>
        <fullName evidence="2">Uncharacterized protein</fullName>
    </submittedName>
</protein>
<feature type="compositionally biased region" description="Basic residues" evidence="1">
    <location>
        <begin position="320"/>
        <end position="340"/>
    </location>
</feature>
<gene>
    <name evidence="2" type="ORF">FHS42_006147</name>
</gene>
<feature type="region of interest" description="Disordered" evidence="1">
    <location>
        <begin position="240"/>
        <end position="364"/>
    </location>
</feature>
<organism evidence="2 3">
    <name type="scientific">Streptomyces zagrosensis</name>
    <dbReference type="NCBI Taxonomy" id="1042984"/>
    <lineage>
        <taxon>Bacteria</taxon>
        <taxon>Bacillati</taxon>
        <taxon>Actinomycetota</taxon>
        <taxon>Actinomycetes</taxon>
        <taxon>Kitasatosporales</taxon>
        <taxon>Streptomycetaceae</taxon>
        <taxon>Streptomyces</taxon>
    </lineage>
</organism>
<keyword evidence="3" id="KW-1185">Reference proteome</keyword>
<sequence>MLRPPRPAEGGGKVRRRSYKPGWRRLSFRLPLGAGVAETGYLSTRDLDATVQTVQELWENRDQALAVLESGGIGAASVLTVGSAAYMVLTRECWERMREWVGPLHDALHQSLGLAEQTNPCRYFHISKISPDDDAETRIDPPTRLGFSHGVVADLITEKLALQGVTFSCHPEGHKPYVLVKKTRKPPAKAVFKDPKTRELVAKAKKSAPIIGFGAGGTIGGTFPFWQRHRYTRSRLKRGEPGYEIGVDDPDRRRQRYPNRPAAEAELPPTRTASPCHSRGGAPWLTTPRRSGPGRPASPARRVGSAGLSPPRATAPSRLRGGRGRSRRWRRWCRARRRGPRPGWCRSGPRSTAGSRSAPVLRLP</sequence>
<dbReference type="AlphaFoldDB" id="A0A7W9QEZ9"/>
<comment type="caution">
    <text evidence="2">The sequence shown here is derived from an EMBL/GenBank/DDBJ whole genome shotgun (WGS) entry which is preliminary data.</text>
</comment>
<name>A0A7W9QEZ9_9ACTN</name>
<dbReference type="EMBL" id="JACHJL010000020">
    <property type="protein sequence ID" value="MBB5939055.1"/>
    <property type="molecule type" value="Genomic_DNA"/>
</dbReference>